<name>A0A6P5K5H8_PHACI</name>
<dbReference type="InterPro" id="IPR049760">
    <property type="entry name" value="DD_EFCAB10"/>
</dbReference>
<dbReference type="GO" id="GO:0005509">
    <property type="term" value="F:calcium ion binding"/>
    <property type="evidence" value="ECO:0007669"/>
    <property type="project" value="InterPro"/>
</dbReference>
<dbReference type="CDD" id="cd22976">
    <property type="entry name" value="DD_EFCAB10"/>
    <property type="match status" value="1"/>
</dbReference>
<dbReference type="PANTHER" id="PTHR21847">
    <property type="entry name" value="EF-HAND CALCIUM-BINDING DOMAIN-CONTAINING PROTEIN 10"/>
    <property type="match status" value="1"/>
</dbReference>
<evidence type="ECO:0000313" key="2">
    <source>
        <dbReference type="Proteomes" id="UP000515140"/>
    </source>
</evidence>
<dbReference type="InterPro" id="IPR056587">
    <property type="entry name" value="EF_EFCAB10_C"/>
</dbReference>
<dbReference type="InterPro" id="IPR039879">
    <property type="entry name" value="EFC10"/>
</dbReference>
<gene>
    <name evidence="3" type="primary">LOC110206998</name>
</gene>
<feature type="domain" description="EF-hand" evidence="1">
    <location>
        <begin position="66"/>
        <end position="101"/>
    </location>
</feature>
<accession>A0A6P5K5H8</accession>
<proteinExistence type="predicted"/>
<reference evidence="3" key="1">
    <citation type="submission" date="2025-08" db="UniProtKB">
        <authorList>
            <consortium name="RefSeq"/>
        </authorList>
    </citation>
    <scope>IDENTIFICATION</scope>
    <source>
        <tissue evidence="3">Spleen</tissue>
    </source>
</reference>
<dbReference type="GeneID" id="110206998"/>
<dbReference type="AlphaFoldDB" id="A0A6P5K5H8"/>
<dbReference type="PANTHER" id="PTHR21847:SF1">
    <property type="entry name" value="EF-HAND CALCIUM-BINDING DOMAIN-CONTAINING PROTEIN 10"/>
    <property type="match status" value="1"/>
</dbReference>
<dbReference type="RefSeq" id="XP_020840217.1">
    <property type="nucleotide sequence ID" value="XM_020984558.1"/>
</dbReference>
<dbReference type="Proteomes" id="UP000515140">
    <property type="component" value="Unplaced"/>
</dbReference>
<organism evidence="2 3">
    <name type="scientific">Phascolarctos cinereus</name>
    <name type="common">Koala</name>
    <dbReference type="NCBI Taxonomy" id="38626"/>
    <lineage>
        <taxon>Eukaryota</taxon>
        <taxon>Metazoa</taxon>
        <taxon>Chordata</taxon>
        <taxon>Craniata</taxon>
        <taxon>Vertebrata</taxon>
        <taxon>Euteleostomi</taxon>
        <taxon>Mammalia</taxon>
        <taxon>Metatheria</taxon>
        <taxon>Diprotodontia</taxon>
        <taxon>Phascolarctidae</taxon>
        <taxon>Phascolarctos</taxon>
    </lineage>
</organism>
<dbReference type="Pfam" id="PF24548">
    <property type="entry name" value="EF_EFCAB10_C"/>
    <property type="match status" value="1"/>
</dbReference>
<dbReference type="SUPFAM" id="SSF47391">
    <property type="entry name" value="Dimerization-anchoring domain of cAMP-dependent PK regulatory subunit"/>
    <property type="match status" value="1"/>
</dbReference>
<keyword evidence="2" id="KW-1185">Reference proteome</keyword>
<dbReference type="Gene3D" id="1.20.890.10">
    <property type="entry name" value="cAMP-dependent protein kinase regulatory subunit, dimerization-anchoring domain"/>
    <property type="match status" value="1"/>
</dbReference>
<dbReference type="SUPFAM" id="SSF47473">
    <property type="entry name" value="EF-hand"/>
    <property type="match status" value="1"/>
</dbReference>
<dbReference type="InterPro" id="IPR002048">
    <property type="entry name" value="EF_hand_dom"/>
</dbReference>
<dbReference type="InterPro" id="IPR011992">
    <property type="entry name" value="EF-hand-dom_pair"/>
</dbReference>
<evidence type="ECO:0000313" key="3">
    <source>
        <dbReference type="RefSeq" id="XP_020840217.1"/>
    </source>
</evidence>
<dbReference type="PROSITE" id="PS50222">
    <property type="entry name" value="EF_HAND_2"/>
    <property type="match status" value="1"/>
</dbReference>
<protein>
    <submittedName>
        <fullName evidence="3">EF-hand calcium-binding domain-containing protein 10-like isoform X2</fullName>
    </submittedName>
</protein>
<evidence type="ECO:0000259" key="1">
    <source>
        <dbReference type="PROSITE" id="PS50222"/>
    </source>
</evidence>
<sequence>MADRLYISPEEKAQLYLKKHHIMELLNHLTFQLLYHRPEKPRDFLLNMLARIKIAKITTVDFPYLMDDSNLVSMFEIMDPTNQGFITPVQYREALKNLGLLGPDEVIDEDREVITREDFRDDVNKRTLKMWSAF</sequence>